<dbReference type="AlphaFoldDB" id="A0A1I1S4I1"/>
<protein>
    <submittedName>
        <fullName evidence="1">Uncharacterized protein</fullName>
    </submittedName>
</protein>
<accession>A0A1I1S4I1</accession>
<dbReference type="STRING" id="739143.SAMN05216297_107232"/>
<dbReference type="EMBL" id="FOMH01000007">
    <property type="protein sequence ID" value="SFD39448.1"/>
    <property type="molecule type" value="Genomic_DNA"/>
</dbReference>
<gene>
    <name evidence="1" type="ORF">SAMN05216297_107232</name>
</gene>
<organism evidence="1 2">
    <name type="scientific">Flavobacterium phragmitis</name>
    <dbReference type="NCBI Taxonomy" id="739143"/>
    <lineage>
        <taxon>Bacteria</taxon>
        <taxon>Pseudomonadati</taxon>
        <taxon>Bacteroidota</taxon>
        <taxon>Flavobacteriia</taxon>
        <taxon>Flavobacteriales</taxon>
        <taxon>Flavobacteriaceae</taxon>
        <taxon>Flavobacterium</taxon>
    </lineage>
</organism>
<evidence type="ECO:0000313" key="2">
    <source>
        <dbReference type="Proteomes" id="UP000199672"/>
    </source>
</evidence>
<feature type="non-terminal residue" evidence="1">
    <location>
        <position position="128"/>
    </location>
</feature>
<reference evidence="2" key="1">
    <citation type="submission" date="2016-10" db="EMBL/GenBank/DDBJ databases">
        <authorList>
            <person name="Varghese N."/>
            <person name="Submissions S."/>
        </authorList>
    </citation>
    <scope>NUCLEOTIDE SEQUENCE [LARGE SCALE GENOMIC DNA]</scope>
    <source>
        <strain evidence="2">CGMCC 1.10370</strain>
    </source>
</reference>
<keyword evidence="2" id="KW-1185">Reference proteome</keyword>
<name>A0A1I1S4I1_9FLAO</name>
<sequence>MKRNIMKERIMKEEIMKGRILIIVLCLLCNGLMQAQVGMMTNNPDKSAILDMKDASNKGLLIPNVNLATTTFVSGINGGVPAQSLLVYNTNDGITGTGAAGTGYYFWDVNIWKKLATSSEASGGVNTE</sequence>
<evidence type="ECO:0000313" key="1">
    <source>
        <dbReference type="EMBL" id="SFD39448.1"/>
    </source>
</evidence>
<dbReference type="Proteomes" id="UP000199672">
    <property type="component" value="Unassembled WGS sequence"/>
</dbReference>
<proteinExistence type="predicted"/>